<proteinExistence type="predicted"/>
<name>A0A7J9IA12_9ROSI</name>
<evidence type="ECO:0000256" key="1">
    <source>
        <dbReference type="SAM" id="Phobius"/>
    </source>
</evidence>
<reference evidence="2 3" key="1">
    <citation type="journal article" date="2019" name="Genome Biol. Evol.">
        <title>Insights into the evolution of the New World diploid cottons (Gossypium, subgenus Houzingenia) based on genome sequencing.</title>
        <authorList>
            <person name="Grover C.E."/>
            <person name="Arick M.A. 2nd"/>
            <person name="Thrash A."/>
            <person name="Conover J.L."/>
            <person name="Sanders W.S."/>
            <person name="Peterson D.G."/>
            <person name="Frelichowski J.E."/>
            <person name="Scheffler J.A."/>
            <person name="Scheffler B.E."/>
            <person name="Wendel J.F."/>
        </authorList>
    </citation>
    <scope>NUCLEOTIDE SEQUENCE [LARGE SCALE GENOMIC DNA]</scope>
    <source>
        <strain evidence="2">0</strain>
        <tissue evidence="2">Leaf</tissue>
    </source>
</reference>
<comment type="caution">
    <text evidence="2">The sequence shown here is derived from an EMBL/GenBank/DDBJ whole genome shotgun (WGS) entry which is preliminary data.</text>
</comment>
<dbReference type="AlphaFoldDB" id="A0A7J9IA12"/>
<dbReference type="Proteomes" id="UP000593560">
    <property type="component" value="Unassembled WGS sequence"/>
</dbReference>
<protein>
    <submittedName>
        <fullName evidence="2">Uncharacterized protein</fullName>
    </submittedName>
</protein>
<keyword evidence="1" id="KW-1133">Transmembrane helix</keyword>
<evidence type="ECO:0000313" key="2">
    <source>
        <dbReference type="EMBL" id="MBA0818971.1"/>
    </source>
</evidence>
<keyword evidence="3" id="KW-1185">Reference proteome</keyword>
<sequence>MSDVFPFLLNIHFKCSFNFILFVCMSVTNSYVPFTTVFLNKF</sequence>
<evidence type="ECO:0000313" key="3">
    <source>
        <dbReference type="Proteomes" id="UP000593560"/>
    </source>
</evidence>
<gene>
    <name evidence="2" type="ORF">Gohar_025483</name>
</gene>
<accession>A0A7J9IA12</accession>
<dbReference type="EMBL" id="JABFAD010327149">
    <property type="protein sequence ID" value="MBA0818971.1"/>
    <property type="molecule type" value="Genomic_DNA"/>
</dbReference>
<keyword evidence="1" id="KW-0472">Membrane</keyword>
<keyword evidence="1" id="KW-0812">Transmembrane</keyword>
<organism evidence="2 3">
    <name type="scientific">Gossypium harknessii</name>
    <dbReference type="NCBI Taxonomy" id="34285"/>
    <lineage>
        <taxon>Eukaryota</taxon>
        <taxon>Viridiplantae</taxon>
        <taxon>Streptophyta</taxon>
        <taxon>Embryophyta</taxon>
        <taxon>Tracheophyta</taxon>
        <taxon>Spermatophyta</taxon>
        <taxon>Magnoliopsida</taxon>
        <taxon>eudicotyledons</taxon>
        <taxon>Gunneridae</taxon>
        <taxon>Pentapetalae</taxon>
        <taxon>rosids</taxon>
        <taxon>malvids</taxon>
        <taxon>Malvales</taxon>
        <taxon>Malvaceae</taxon>
        <taxon>Malvoideae</taxon>
        <taxon>Gossypium</taxon>
    </lineage>
</organism>
<feature type="transmembrane region" description="Helical" evidence="1">
    <location>
        <begin position="20"/>
        <end position="39"/>
    </location>
</feature>